<reference evidence="1 2" key="1">
    <citation type="submission" date="2019-06" db="EMBL/GenBank/DDBJ databases">
        <title>Whole genome sequence for Rhodospirillaceae sp. R148.</title>
        <authorList>
            <person name="Wang G."/>
        </authorList>
    </citation>
    <scope>NUCLEOTIDE SEQUENCE [LARGE SCALE GENOMIC DNA]</scope>
    <source>
        <strain evidence="1 2">R148</strain>
    </source>
</reference>
<evidence type="ECO:0000313" key="1">
    <source>
        <dbReference type="EMBL" id="TQV83317.1"/>
    </source>
</evidence>
<dbReference type="AlphaFoldDB" id="A0A545U1F5"/>
<dbReference type="EMBL" id="VHSH01000001">
    <property type="protein sequence ID" value="TQV83317.1"/>
    <property type="molecule type" value="Genomic_DNA"/>
</dbReference>
<dbReference type="Proteomes" id="UP000315252">
    <property type="component" value="Unassembled WGS sequence"/>
</dbReference>
<protein>
    <submittedName>
        <fullName evidence="1">FMN-binding negative transcriptional regulator</fullName>
    </submittedName>
</protein>
<proteinExistence type="predicted"/>
<dbReference type="SUPFAM" id="SSF50475">
    <property type="entry name" value="FMN-binding split barrel"/>
    <property type="match status" value="1"/>
</dbReference>
<organism evidence="1 2">
    <name type="scientific">Denitrobaculum tricleocarpae</name>
    <dbReference type="NCBI Taxonomy" id="2591009"/>
    <lineage>
        <taxon>Bacteria</taxon>
        <taxon>Pseudomonadati</taxon>
        <taxon>Pseudomonadota</taxon>
        <taxon>Alphaproteobacteria</taxon>
        <taxon>Rhodospirillales</taxon>
        <taxon>Rhodospirillaceae</taxon>
        <taxon>Denitrobaculum</taxon>
    </lineage>
</organism>
<sequence>MYQGNIYRNDDIGFAKTIISDYPLSLIVSKDSEEFFSSHIPLVWKETASKSIQLVGHLDNNNSQLLGLNGADVLAVFSGPDSYISPSDYVTQQLPTWNYIRLHAYGTAAVTSPGVEILKDIDDLAAQLECGSKPWRLDHSLPHLRNLSSMITRLVITVRKFEGRFKLSQEKAEKDRRAALKRLLMERDAKKNANIKRIALSNT</sequence>
<gene>
    <name evidence="1" type="ORF">FKG95_01590</name>
</gene>
<name>A0A545U1F5_9PROT</name>
<dbReference type="OrthoDB" id="9794948at2"/>
<dbReference type="InterPro" id="IPR007396">
    <property type="entry name" value="TR_PAI2-type"/>
</dbReference>
<dbReference type="PANTHER" id="PTHR35802">
    <property type="entry name" value="PROTEASE SYNTHASE AND SPORULATION PROTEIN PAI 2"/>
    <property type="match status" value="1"/>
</dbReference>
<dbReference type="RefSeq" id="WP_142894494.1">
    <property type="nucleotide sequence ID" value="NZ_ML660052.1"/>
</dbReference>
<dbReference type="PANTHER" id="PTHR35802:SF1">
    <property type="entry name" value="PROTEASE SYNTHASE AND SPORULATION PROTEIN PAI 2"/>
    <property type="match status" value="1"/>
</dbReference>
<dbReference type="PIRSF" id="PIRSF010372">
    <property type="entry name" value="PaiB"/>
    <property type="match status" value="1"/>
</dbReference>
<keyword evidence="2" id="KW-1185">Reference proteome</keyword>
<comment type="caution">
    <text evidence="1">The sequence shown here is derived from an EMBL/GenBank/DDBJ whole genome shotgun (WGS) entry which is preliminary data.</text>
</comment>
<evidence type="ECO:0000313" key="2">
    <source>
        <dbReference type="Proteomes" id="UP000315252"/>
    </source>
</evidence>
<dbReference type="InterPro" id="IPR012349">
    <property type="entry name" value="Split_barrel_FMN-bd"/>
</dbReference>
<dbReference type="Pfam" id="PF04299">
    <property type="entry name" value="FMN_bind_2"/>
    <property type="match status" value="1"/>
</dbReference>
<accession>A0A545U1F5</accession>
<dbReference type="Gene3D" id="2.30.110.10">
    <property type="entry name" value="Electron Transport, Fmn-binding Protein, Chain A"/>
    <property type="match status" value="1"/>
</dbReference>